<dbReference type="EMBL" id="MLJW01000001">
    <property type="protein sequence ID" value="OIR19393.1"/>
    <property type="molecule type" value="Genomic_DNA"/>
</dbReference>
<name>A0A1J5TEM7_9ZZZZ</name>
<evidence type="ECO:0008006" key="2">
    <source>
        <dbReference type="Google" id="ProtNLM"/>
    </source>
</evidence>
<comment type="caution">
    <text evidence="1">The sequence shown here is derived from an EMBL/GenBank/DDBJ whole genome shotgun (WGS) entry which is preliminary data.</text>
</comment>
<protein>
    <recommendedName>
        <fullName evidence="2">Type 4 fimbrial biogenesis protein PilX N-terminal domain-containing protein</fullName>
    </recommendedName>
</protein>
<dbReference type="AlphaFoldDB" id="A0A1J5TEM7"/>
<reference evidence="1" key="1">
    <citation type="submission" date="2016-10" db="EMBL/GenBank/DDBJ databases">
        <title>Sequence of Gallionella enrichment culture.</title>
        <authorList>
            <person name="Poehlein A."/>
            <person name="Muehling M."/>
            <person name="Daniel R."/>
        </authorList>
    </citation>
    <scope>NUCLEOTIDE SEQUENCE</scope>
</reference>
<gene>
    <name evidence="1" type="ORF">GALL_02730</name>
</gene>
<organism evidence="1">
    <name type="scientific">mine drainage metagenome</name>
    <dbReference type="NCBI Taxonomy" id="410659"/>
    <lineage>
        <taxon>unclassified sequences</taxon>
        <taxon>metagenomes</taxon>
        <taxon>ecological metagenomes</taxon>
    </lineage>
</organism>
<proteinExistence type="predicted"/>
<evidence type="ECO:0000313" key="1">
    <source>
        <dbReference type="EMBL" id="OIR19393.1"/>
    </source>
</evidence>
<sequence>MRGSKLQRGFSLVSAIFLLVVLAVLGAAMVSFSTTQSQGLAMDAMGSRAYQAANAGIEWAAYNIAVNSSVARTAAPVFVPGTGTALGGNLAPFTVTVGYTAVQHVDDTAYPSTGVTQTFWSHDIAASAVYGTPGTPDYVERVVSAKM</sequence>
<accession>A0A1J5TEM7</accession>